<dbReference type="EMBL" id="JAPDRQ010000003">
    <property type="protein sequence ID" value="KAJ9664370.1"/>
    <property type="molecule type" value="Genomic_DNA"/>
</dbReference>
<name>A0ACC3AK96_9EURO</name>
<evidence type="ECO:0000313" key="2">
    <source>
        <dbReference type="Proteomes" id="UP001172386"/>
    </source>
</evidence>
<comment type="caution">
    <text evidence="1">The sequence shown here is derived from an EMBL/GenBank/DDBJ whole genome shotgun (WGS) entry which is preliminary data.</text>
</comment>
<protein>
    <submittedName>
        <fullName evidence="1">Uncharacterized protein</fullName>
    </submittedName>
</protein>
<proteinExistence type="predicted"/>
<sequence length="96" mass="10487">MYFGGVTIGPVISGPMALHVGWRNFWWFNVALNGAIALAVLLGFPETRWHRVHPAELSIDGQTSSGLRGQGFIDDESEMPQVIAHENITPSAEPSE</sequence>
<keyword evidence="2" id="KW-1185">Reference proteome</keyword>
<gene>
    <name evidence="1" type="ORF">H2198_000299</name>
</gene>
<dbReference type="Proteomes" id="UP001172386">
    <property type="component" value="Unassembled WGS sequence"/>
</dbReference>
<accession>A0ACC3AK96</accession>
<organism evidence="1 2">
    <name type="scientific">Neophaeococcomyces mojaviensis</name>
    <dbReference type="NCBI Taxonomy" id="3383035"/>
    <lineage>
        <taxon>Eukaryota</taxon>
        <taxon>Fungi</taxon>
        <taxon>Dikarya</taxon>
        <taxon>Ascomycota</taxon>
        <taxon>Pezizomycotina</taxon>
        <taxon>Eurotiomycetes</taxon>
        <taxon>Chaetothyriomycetidae</taxon>
        <taxon>Chaetothyriales</taxon>
        <taxon>Chaetothyriales incertae sedis</taxon>
        <taxon>Neophaeococcomyces</taxon>
    </lineage>
</organism>
<evidence type="ECO:0000313" key="1">
    <source>
        <dbReference type="EMBL" id="KAJ9664370.1"/>
    </source>
</evidence>
<reference evidence="1" key="1">
    <citation type="submission" date="2022-10" db="EMBL/GenBank/DDBJ databases">
        <title>Culturing micro-colonial fungi from biological soil crusts in the Mojave desert and describing Neophaeococcomyces mojavensis, and introducing the new genera and species Taxawa tesnikishii.</title>
        <authorList>
            <person name="Kurbessoian T."/>
            <person name="Stajich J.E."/>
        </authorList>
    </citation>
    <scope>NUCLEOTIDE SEQUENCE</scope>
    <source>
        <strain evidence="1">JES_112</strain>
    </source>
</reference>